<proteinExistence type="predicted"/>
<organism evidence="1 2">
    <name type="scientific">Dermatophagoides farinae</name>
    <name type="common">American house dust mite</name>
    <dbReference type="NCBI Taxonomy" id="6954"/>
    <lineage>
        <taxon>Eukaryota</taxon>
        <taxon>Metazoa</taxon>
        <taxon>Ecdysozoa</taxon>
        <taxon>Arthropoda</taxon>
        <taxon>Chelicerata</taxon>
        <taxon>Arachnida</taxon>
        <taxon>Acari</taxon>
        <taxon>Acariformes</taxon>
        <taxon>Sarcoptiformes</taxon>
        <taxon>Astigmata</taxon>
        <taxon>Psoroptidia</taxon>
        <taxon>Analgoidea</taxon>
        <taxon>Pyroglyphidae</taxon>
        <taxon>Dermatophagoidinae</taxon>
        <taxon>Dermatophagoides</taxon>
    </lineage>
</organism>
<reference evidence="1" key="1">
    <citation type="submission" date="2013-05" db="EMBL/GenBank/DDBJ databases">
        <authorList>
            <person name="Yim A.K.Y."/>
            <person name="Chan T.F."/>
            <person name="Ji K.M."/>
            <person name="Liu X.Y."/>
            <person name="Zhou J.W."/>
            <person name="Li R.Q."/>
            <person name="Yang K.Y."/>
            <person name="Li J."/>
            <person name="Li M."/>
            <person name="Law P.T.W."/>
            <person name="Wu Y.L."/>
            <person name="Cai Z.L."/>
            <person name="Qin H."/>
            <person name="Bao Y."/>
            <person name="Leung R.K.K."/>
            <person name="Ng P.K.S."/>
            <person name="Zou J."/>
            <person name="Zhong X.J."/>
            <person name="Ran P.X."/>
            <person name="Zhong N.S."/>
            <person name="Liu Z.G."/>
            <person name="Tsui S.K.W."/>
        </authorList>
    </citation>
    <scope>NUCLEOTIDE SEQUENCE</scope>
    <source>
        <strain evidence="1">Derf</strain>
        <tissue evidence="1">Whole organism</tissue>
    </source>
</reference>
<reference evidence="1" key="2">
    <citation type="journal article" date="2022" name="Res Sq">
        <title>Comparative Genomics Reveals Insights into the Divergent Evolution of Astigmatic Mites and Household Pest Adaptations.</title>
        <authorList>
            <person name="Xiong Q."/>
            <person name="Wan A.T.-Y."/>
            <person name="Liu X.-Y."/>
            <person name="Fung C.S.-H."/>
            <person name="Xiao X."/>
            <person name="Malainual N."/>
            <person name="Hou J."/>
            <person name="Wang L."/>
            <person name="Wang M."/>
            <person name="Yang K."/>
            <person name="Cui Y."/>
            <person name="Leung E."/>
            <person name="Nong W."/>
            <person name="Shin S.-K."/>
            <person name="Au S."/>
            <person name="Jeong K.Y."/>
            <person name="Chew F.T."/>
            <person name="Hui J."/>
            <person name="Leung T.F."/>
            <person name="Tungtrongchitr A."/>
            <person name="Zhong N."/>
            <person name="Liu Z."/>
            <person name="Tsui S."/>
        </authorList>
    </citation>
    <scope>NUCLEOTIDE SEQUENCE</scope>
    <source>
        <strain evidence="1">Derf</strain>
        <tissue evidence="1">Whole organism</tissue>
    </source>
</reference>
<protein>
    <submittedName>
        <fullName evidence="1">Uncharacterized protein</fullName>
    </submittedName>
</protein>
<comment type="caution">
    <text evidence="1">The sequence shown here is derived from an EMBL/GenBank/DDBJ whole genome shotgun (WGS) entry which is preliminary data.</text>
</comment>
<dbReference type="AlphaFoldDB" id="A0A922HWP4"/>
<evidence type="ECO:0000313" key="1">
    <source>
        <dbReference type="EMBL" id="KAH9506492.1"/>
    </source>
</evidence>
<dbReference type="Proteomes" id="UP000790347">
    <property type="component" value="Unassembled WGS sequence"/>
</dbReference>
<accession>A0A922HWP4</accession>
<keyword evidence="2" id="KW-1185">Reference proteome</keyword>
<name>A0A922HWP4_DERFA</name>
<gene>
    <name evidence="1" type="ORF">DERF_011222</name>
</gene>
<evidence type="ECO:0000313" key="2">
    <source>
        <dbReference type="Proteomes" id="UP000790347"/>
    </source>
</evidence>
<dbReference type="EMBL" id="ASGP02000005">
    <property type="protein sequence ID" value="KAH9506492.1"/>
    <property type="molecule type" value="Genomic_DNA"/>
</dbReference>
<sequence length="93" mass="9964">MKIQISFKFFFSNNDDNMLLANYKLYEIRNNHNVCYGPPETNLLGTWIDALRVARQSGVGITSPVVTGATIVGGNGGCGPPPIPPTTLPAADD</sequence>